<keyword evidence="6" id="KW-1185">Reference proteome</keyword>
<dbReference type="HOGENOM" id="CLU_024305_0_0_7"/>
<evidence type="ECO:0000256" key="3">
    <source>
        <dbReference type="SAM" id="MobiDB-lite"/>
    </source>
</evidence>
<feature type="compositionally biased region" description="Polar residues" evidence="3">
    <location>
        <begin position="187"/>
        <end position="200"/>
    </location>
</feature>
<dbReference type="Gene3D" id="3.40.50.2300">
    <property type="match status" value="2"/>
</dbReference>
<dbReference type="PATRIC" id="fig|1121448.10.peg.3165"/>
<name>T2GF46_MEGG1</name>
<reference evidence="5 6" key="1">
    <citation type="journal article" date="2013" name="J. Bacteriol.">
        <title>Roles of HynAB and Ech, the only two hydrogenases found in the model sulfate reducer Desulfovibrio gigas.</title>
        <authorList>
            <person name="Morais-Silva F.O."/>
            <person name="Santos C.I."/>
            <person name="Rodrigues R."/>
            <person name="Pereira I.A."/>
            <person name="Rodrigues-Pousada C."/>
        </authorList>
    </citation>
    <scope>NUCLEOTIDE SEQUENCE [LARGE SCALE GENOMIC DNA]</scope>
    <source>
        <strain evidence="6">ATCC 19364 / DSM 1382 / NCIMB 9332 / VKM B-1759</strain>
    </source>
</reference>
<dbReference type="KEGG" id="dgg:DGI_3209"/>
<comment type="similarity">
    <text evidence="1">Belongs to the leucine-binding protein family.</text>
</comment>
<dbReference type="InterPro" id="IPR028081">
    <property type="entry name" value="Leu-bd"/>
</dbReference>
<dbReference type="eggNOG" id="COG0683">
    <property type="taxonomic scope" value="Bacteria"/>
</dbReference>
<dbReference type="Proteomes" id="UP000016587">
    <property type="component" value="Chromosome"/>
</dbReference>
<dbReference type="AlphaFoldDB" id="T2GF46"/>
<dbReference type="STRING" id="1121448.DGI_3209"/>
<reference evidence="6" key="2">
    <citation type="submission" date="2013-07" db="EMBL/GenBank/DDBJ databases">
        <authorList>
            <person name="Morais-Silva F.O."/>
            <person name="Rezende A.M."/>
            <person name="Pimentel C."/>
            <person name="Resende D.M."/>
            <person name="Santos C.I."/>
            <person name="Clemente C."/>
            <person name="de Oliveira L.M."/>
            <person name="da Silva S.M."/>
            <person name="Costa D.A."/>
            <person name="Varela-Raposo A."/>
            <person name="Horacio E.C.A."/>
            <person name="Matos M."/>
            <person name="Flores O."/>
            <person name="Ruiz J.C."/>
            <person name="Rodrigues-Pousada C."/>
        </authorList>
    </citation>
    <scope>NUCLEOTIDE SEQUENCE [LARGE SCALE GENOMIC DNA]</scope>
    <source>
        <strain evidence="6">ATCC 19364 / DSM 1382 / NCIMB 9332 / VKM B-1759</strain>
    </source>
</reference>
<gene>
    <name evidence="5" type="ORF">DGI_3209</name>
</gene>
<protein>
    <recommendedName>
        <fullName evidence="4">Leucine-binding protein domain-containing protein</fullName>
    </recommendedName>
</protein>
<organism evidence="5 6">
    <name type="scientific">Megalodesulfovibrio gigas (strain ATCC 19364 / DSM 1382 / NCIMB 9332 / VKM B-1759)</name>
    <name type="common">Desulfovibrio gigas</name>
    <dbReference type="NCBI Taxonomy" id="1121448"/>
    <lineage>
        <taxon>Bacteria</taxon>
        <taxon>Pseudomonadati</taxon>
        <taxon>Thermodesulfobacteriota</taxon>
        <taxon>Desulfovibrionia</taxon>
        <taxon>Desulfovibrionales</taxon>
        <taxon>Desulfovibrionaceae</taxon>
        <taxon>Megalodesulfovibrio</taxon>
    </lineage>
</organism>
<feature type="domain" description="Leucine-binding protein" evidence="4">
    <location>
        <begin position="333"/>
        <end position="661"/>
    </location>
</feature>
<evidence type="ECO:0000256" key="2">
    <source>
        <dbReference type="ARBA" id="ARBA00022729"/>
    </source>
</evidence>
<feature type="region of interest" description="Disordered" evidence="3">
    <location>
        <begin position="183"/>
        <end position="204"/>
    </location>
</feature>
<dbReference type="Pfam" id="PF13458">
    <property type="entry name" value="Peripla_BP_6"/>
    <property type="match status" value="1"/>
</dbReference>
<keyword evidence="2" id="KW-0732">Signal</keyword>
<dbReference type="SUPFAM" id="SSF53822">
    <property type="entry name" value="Periplasmic binding protein-like I"/>
    <property type="match status" value="1"/>
</dbReference>
<evidence type="ECO:0000313" key="6">
    <source>
        <dbReference type="Proteomes" id="UP000016587"/>
    </source>
</evidence>
<dbReference type="InterPro" id="IPR028082">
    <property type="entry name" value="Peripla_BP_I"/>
</dbReference>
<dbReference type="EMBL" id="CP006585">
    <property type="protein sequence ID" value="AGW14913.1"/>
    <property type="molecule type" value="Genomic_DNA"/>
</dbReference>
<evidence type="ECO:0000259" key="4">
    <source>
        <dbReference type="Pfam" id="PF13458"/>
    </source>
</evidence>
<evidence type="ECO:0000313" key="5">
    <source>
        <dbReference type="EMBL" id="AGW14913.1"/>
    </source>
</evidence>
<proteinExistence type="inferred from homology"/>
<feature type="region of interest" description="Disordered" evidence="3">
    <location>
        <begin position="674"/>
        <end position="707"/>
    </location>
</feature>
<evidence type="ECO:0000256" key="1">
    <source>
        <dbReference type="ARBA" id="ARBA00010062"/>
    </source>
</evidence>
<sequence>MPLRPQTGTEAWPACAAGHALLFPSCHLRARPSIMQHSPASSRRGVSAVLQALLLALLASLALSACTIFEKQPIQVPPRQPDSPVHAPATPAPPVRGPLTSADQAFAARNYAAAITLYGQAARNTALPLEQRRIAWQRLAEAALLVNQATAALDAVNGWRQMEPRAVANADWQTLCIKTLRAMPDSQPKSDQLQALQRDSASPPRLQAMAGVSLAAISWRMADLQNAYARLAQLAASYPGQLADLEATLYDELQTMPPSNGESLLLLIPQEQHRQFPATIILLEKARRLKSYDPAQAAQIAQYLQGAVANTALLAAVLGGGAAVPPAAASGGVAIAVPLSGPYGNIGWKIVRGAGIARDALARQGVTMVVEAIDTEQPDWLDKLRALPETITVVGGPLRADRIQALDTANLSHRFAFFAFANGIGVGTMQEGRDAWRFFSSPQDQVRTLVDFARSQFNVSSVGILTPEDDFSQRMTQLFEQEARARGMAVSVTMPYPASDRNAWYDVAGRFLQAGEVQAVFMPAGFDHAEIMLPNFIYHQRRDLLFLGPSIWGQALSRNRNIVERDFQRAAFPWAWRMDAPGAASRELAQQLQATGGGAPDLWAAIGYDFVRFMHAVGQVPSPIDATFLNHRLTASSIEWSMAPIHYDAAGRASQQLFIFRPTRQGYVLFDAPAGTAAPAPTESDNSGEGAPHGEAAQPAPAGGQPQ</sequence>
<accession>T2GF46</accession>